<proteinExistence type="predicted"/>
<evidence type="ECO:0000313" key="2">
    <source>
        <dbReference type="Proteomes" id="UP000217431"/>
    </source>
</evidence>
<organism evidence="1 2">
    <name type="scientific">Prevotella intermedia</name>
    <dbReference type="NCBI Taxonomy" id="28131"/>
    <lineage>
        <taxon>Bacteria</taxon>
        <taxon>Pseudomonadati</taxon>
        <taxon>Bacteroidota</taxon>
        <taxon>Bacteroidia</taxon>
        <taxon>Bacteroidales</taxon>
        <taxon>Prevotellaceae</taxon>
        <taxon>Prevotella</taxon>
    </lineage>
</organism>
<gene>
    <name evidence="1" type="ORF">PIOMA14_I_1493</name>
</gene>
<dbReference type="AlphaFoldDB" id="A0A0S3UKH9"/>
<accession>A0A0S3UKH9</accession>
<dbReference type="Proteomes" id="UP000217431">
    <property type="component" value="Chromosome I"/>
</dbReference>
<sequence>MIISIWHCESGSFGRQKSRFYRAKPTLLQRKTIGFATR</sequence>
<protein>
    <submittedName>
        <fullName evidence="1">Uncharacterized protein</fullName>
    </submittedName>
</protein>
<name>A0A0S3UKH9_PREIN</name>
<evidence type="ECO:0000313" key="1">
    <source>
        <dbReference type="EMBL" id="BAU18001.1"/>
    </source>
</evidence>
<reference evidence="1 2" key="1">
    <citation type="journal article" date="2016" name="DNA Res.">
        <title>The complete genome sequencing of Prevotella intermedia strain OMA14 and a subsequent fine-scale, intra-species genomic comparison reveal an unusual amplification of conjugative and mobile transposons and identify a novel Prevotella-lineage-specific repeat.</title>
        <authorList>
            <person name="Naito M."/>
            <person name="Ogura Y."/>
            <person name="Itoh T."/>
            <person name="Shoji M."/>
            <person name="Okamoto M."/>
            <person name="Hayashi T."/>
            <person name="Nakayama K."/>
        </authorList>
    </citation>
    <scope>NUCLEOTIDE SEQUENCE [LARGE SCALE GENOMIC DNA]</scope>
    <source>
        <strain evidence="1 2">OMA14</strain>
    </source>
</reference>
<dbReference type="EMBL" id="AP014597">
    <property type="protein sequence ID" value="BAU18001.1"/>
    <property type="molecule type" value="Genomic_DNA"/>
</dbReference>